<dbReference type="PANTHER" id="PTHR30097">
    <property type="entry name" value="CATION EFFLUX SYSTEM PROTEIN CUSB"/>
    <property type="match status" value="1"/>
</dbReference>
<dbReference type="GO" id="GO:0016020">
    <property type="term" value="C:membrane"/>
    <property type="evidence" value="ECO:0007669"/>
    <property type="project" value="InterPro"/>
</dbReference>
<evidence type="ECO:0000313" key="8">
    <source>
        <dbReference type="Proteomes" id="UP000244193"/>
    </source>
</evidence>
<dbReference type="InterPro" id="IPR051909">
    <property type="entry name" value="MFP_Cation_Efflux"/>
</dbReference>
<dbReference type="EMBL" id="CP028811">
    <property type="protein sequence ID" value="AWA28979.1"/>
    <property type="molecule type" value="Genomic_DNA"/>
</dbReference>
<dbReference type="Pfam" id="PF25973">
    <property type="entry name" value="BSH_CzcB"/>
    <property type="match status" value="1"/>
</dbReference>
<dbReference type="PANTHER" id="PTHR30097:SF4">
    <property type="entry name" value="SLR6042 PROTEIN"/>
    <property type="match status" value="1"/>
</dbReference>
<protein>
    <submittedName>
        <fullName evidence="7">Efflux RND transporter periplasmic adaptor subunit</fullName>
    </submittedName>
</protein>
<dbReference type="AlphaFoldDB" id="A0A2S0RBS5"/>
<dbReference type="Gene3D" id="2.40.30.170">
    <property type="match status" value="1"/>
</dbReference>
<feature type="coiled-coil region" evidence="3">
    <location>
        <begin position="119"/>
        <end position="146"/>
    </location>
</feature>
<dbReference type="InterPro" id="IPR058626">
    <property type="entry name" value="MdtA-like_b-barrel"/>
</dbReference>
<keyword evidence="2" id="KW-0813">Transport</keyword>
<dbReference type="Gene3D" id="2.40.50.100">
    <property type="match status" value="1"/>
</dbReference>
<dbReference type="GO" id="GO:0060003">
    <property type="term" value="P:copper ion export"/>
    <property type="evidence" value="ECO:0007669"/>
    <property type="project" value="TreeGrafter"/>
</dbReference>
<sequence>MKNTTIKILTIMLAGLTAVACNGRKEPDTTPAAPVKTDHAPTFVTLTKEQFNAVDIAFGKIGQQNLSTTVRASGHLEVPPQNKAQVSSYVGAVVRSIAVLQGSKVSKGQTLAVLEHPDFIKLQQEYLNEKNSLAFLEKEYERQKELAANDAGTGKMYQRAESEYLAGKSRLNALSGQLRVLSVNMAQLNRGRITSSITLKSPISGYVGKISANTGGYAEPNMPLFEILDNSRIHCDLLVYEKDIFKVKIGQKIHFTLTNMPDHQGEHEGKAIEGEIFGIDKTFEDGSKAIAVHARIKNENHQLIPGMYVNALIDVGQKMTTVVPSDAVFTSDGRQWVFIRNKTTGCKTHRECAAHESCAPSEYCKEHPQCEAHEQCGNERCQIHTDCEAHENCNIERNPDNYYFTMHEVRKGVSDLGFTEVSFVDPVPTDATVVSKGAFYLLSKSRTGGEMEAH</sequence>
<dbReference type="OrthoDB" id="9814657at2"/>
<dbReference type="Proteomes" id="UP000244193">
    <property type="component" value="Chromosome"/>
</dbReference>
<evidence type="ECO:0000313" key="7">
    <source>
        <dbReference type="EMBL" id="AWA28979.1"/>
    </source>
</evidence>
<dbReference type="GO" id="GO:0022857">
    <property type="term" value="F:transmembrane transporter activity"/>
    <property type="evidence" value="ECO:0007669"/>
    <property type="project" value="InterPro"/>
</dbReference>
<reference evidence="7 8" key="1">
    <citation type="submission" date="2018-04" db="EMBL/GenBank/DDBJ databases">
        <title>Genome sequencing of Flavobacterium sp. HYN0048.</title>
        <authorList>
            <person name="Yi H."/>
            <person name="Baek C."/>
        </authorList>
    </citation>
    <scope>NUCLEOTIDE SEQUENCE [LARGE SCALE GENOMIC DNA]</scope>
    <source>
        <strain evidence="7 8">HYN0048</strain>
    </source>
</reference>
<dbReference type="PROSITE" id="PS51257">
    <property type="entry name" value="PROKAR_LIPOPROTEIN"/>
    <property type="match status" value="1"/>
</dbReference>
<feature type="domain" description="CzcB-like barrel-sandwich hybrid" evidence="6">
    <location>
        <begin position="84"/>
        <end position="229"/>
    </location>
</feature>
<dbReference type="RefSeq" id="WP_108369565.1">
    <property type="nucleotide sequence ID" value="NZ_CP028811.1"/>
</dbReference>
<evidence type="ECO:0000256" key="2">
    <source>
        <dbReference type="ARBA" id="ARBA00022448"/>
    </source>
</evidence>
<dbReference type="InterPro" id="IPR006143">
    <property type="entry name" value="RND_pump_MFP"/>
</dbReference>
<dbReference type="Gene3D" id="1.10.287.470">
    <property type="entry name" value="Helix hairpin bin"/>
    <property type="match status" value="1"/>
</dbReference>
<dbReference type="SUPFAM" id="SSF111369">
    <property type="entry name" value="HlyD-like secretion proteins"/>
    <property type="match status" value="1"/>
</dbReference>
<evidence type="ECO:0000256" key="1">
    <source>
        <dbReference type="ARBA" id="ARBA00009477"/>
    </source>
</evidence>
<dbReference type="KEGG" id="fmg:HYN48_02135"/>
<keyword evidence="8" id="KW-1185">Reference proteome</keyword>
<dbReference type="NCBIfam" id="TIGR01730">
    <property type="entry name" value="RND_mfp"/>
    <property type="match status" value="1"/>
</dbReference>
<comment type="similarity">
    <text evidence="1">Belongs to the membrane fusion protein (MFP) (TC 8.A.1) family.</text>
</comment>
<proteinExistence type="inferred from homology"/>
<dbReference type="GO" id="GO:0030313">
    <property type="term" value="C:cell envelope"/>
    <property type="evidence" value="ECO:0007669"/>
    <property type="project" value="TreeGrafter"/>
</dbReference>
<feature type="signal peptide" evidence="4">
    <location>
        <begin position="1"/>
        <end position="20"/>
    </location>
</feature>
<dbReference type="GO" id="GO:0015679">
    <property type="term" value="P:plasma membrane copper ion transport"/>
    <property type="evidence" value="ECO:0007669"/>
    <property type="project" value="TreeGrafter"/>
</dbReference>
<gene>
    <name evidence="7" type="ORF">HYN48_02135</name>
</gene>
<dbReference type="Pfam" id="PF25944">
    <property type="entry name" value="Beta-barrel_RND"/>
    <property type="match status" value="1"/>
</dbReference>
<feature type="domain" description="Multidrug resistance protein MdtA-like beta-barrel" evidence="5">
    <location>
        <begin position="236"/>
        <end position="316"/>
    </location>
</feature>
<keyword evidence="3" id="KW-0175">Coiled coil</keyword>
<feature type="chain" id="PRO_5015777696" evidence="4">
    <location>
        <begin position="21"/>
        <end position="454"/>
    </location>
</feature>
<accession>A0A2S0RBS5</accession>
<name>A0A2S0RBS5_9FLAO</name>
<keyword evidence="4" id="KW-0732">Signal</keyword>
<dbReference type="InterPro" id="IPR058647">
    <property type="entry name" value="BSH_CzcB-like"/>
</dbReference>
<organism evidence="7 8">
    <name type="scientific">Flavobacterium magnum</name>
    <dbReference type="NCBI Taxonomy" id="2162713"/>
    <lineage>
        <taxon>Bacteria</taxon>
        <taxon>Pseudomonadati</taxon>
        <taxon>Bacteroidota</taxon>
        <taxon>Flavobacteriia</taxon>
        <taxon>Flavobacteriales</taxon>
        <taxon>Flavobacteriaceae</taxon>
        <taxon>Flavobacterium</taxon>
    </lineage>
</organism>
<evidence type="ECO:0000256" key="3">
    <source>
        <dbReference type="SAM" id="Coils"/>
    </source>
</evidence>
<evidence type="ECO:0000259" key="6">
    <source>
        <dbReference type="Pfam" id="PF25973"/>
    </source>
</evidence>
<evidence type="ECO:0000259" key="5">
    <source>
        <dbReference type="Pfam" id="PF25944"/>
    </source>
</evidence>
<evidence type="ECO:0000256" key="4">
    <source>
        <dbReference type="SAM" id="SignalP"/>
    </source>
</evidence>